<dbReference type="AlphaFoldDB" id="A0A1I7TJZ7"/>
<evidence type="ECO:0000256" key="7">
    <source>
        <dbReference type="ARBA" id="ARBA00023136"/>
    </source>
</evidence>
<evidence type="ECO:0000256" key="6">
    <source>
        <dbReference type="ARBA" id="ARBA00023034"/>
    </source>
</evidence>
<evidence type="ECO:0000256" key="3">
    <source>
        <dbReference type="ARBA" id="ARBA00022824"/>
    </source>
</evidence>
<dbReference type="eggNOG" id="KOG2736">
    <property type="taxonomic scope" value="Eukaryota"/>
</dbReference>
<feature type="transmembrane region" description="Helical" evidence="8">
    <location>
        <begin position="301"/>
        <end position="326"/>
    </location>
</feature>
<evidence type="ECO:0000256" key="4">
    <source>
        <dbReference type="ARBA" id="ARBA00022976"/>
    </source>
</evidence>
<comment type="function">
    <text evidence="8">Probable subunit of the gamma-secretase complex, an endoprotease complex that catalyzes the intramembrane cleavage of integral membrane proteins such as Notch receptors.</text>
</comment>
<keyword evidence="8" id="KW-0378">Hydrolase</keyword>
<dbReference type="EC" id="3.4.23.-" evidence="8"/>
<feature type="transmembrane region" description="Helical" evidence="8">
    <location>
        <begin position="94"/>
        <end position="114"/>
    </location>
</feature>
<reference evidence="10" key="1">
    <citation type="submission" date="2016-11" db="UniProtKB">
        <authorList>
            <consortium name="WormBaseParasite"/>
        </authorList>
    </citation>
    <scope>IDENTIFICATION</scope>
</reference>
<dbReference type="GO" id="GO:0016485">
    <property type="term" value="P:protein processing"/>
    <property type="evidence" value="ECO:0007669"/>
    <property type="project" value="InterPro"/>
</dbReference>
<dbReference type="GO" id="GO:0070765">
    <property type="term" value="C:gamma-secretase complex"/>
    <property type="evidence" value="ECO:0007669"/>
    <property type="project" value="TreeGrafter"/>
</dbReference>
<comment type="subcellular location">
    <subcellularLocation>
        <location evidence="8">Endoplasmic reticulum membrane</location>
        <topology evidence="8">Multi-pass membrane protein</topology>
    </subcellularLocation>
    <subcellularLocation>
        <location evidence="8">Golgi apparatus membrane</location>
        <topology evidence="8">Multi-pass membrane protein</topology>
    </subcellularLocation>
</comment>
<dbReference type="GO" id="GO:0000139">
    <property type="term" value="C:Golgi membrane"/>
    <property type="evidence" value="ECO:0007669"/>
    <property type="project" value="UniProtKB-SubCell"/>
</dbReference>
<dbReference type="PRINTS" id="PR01072">
    <property type="entry name" value="PRESENILIN"/>
</dbReference>
<dbReference type="WBParaSite" id="Csp11.Scaffold627.g6661.t1">
    <property type="protein sequence ID" value="Csp11.Scaffold627.g6661.t1"/>
    <property type="gene ID" value="Csp11.Scaffold627.g6661"/>
</dbReference>
<dbReference type="InterPro" id="IPR006639">
    <property type="entry name" value="Preselin/SPP"/>
</dbReference>
<dbReference type="SMART" id="SM00730">
    <property type="entry name" value="PSN"/>
    <property type="match status" value="1"/>
</dbReference>
<keyword evidence="7 8" id="KW-0472">Membrane</keyword>
<evidence type="ECO:0000256" key="8">
    <source>
        <dbReference type="RuleBase" id="RU361148"/>
    </source>
</evidence>
<dbReference type="GO" id="GO:0042500">
    <property type="term" value="F:aspartic endopeptidase activity, intramembrane cleaving"/>
    <property type="evidence" value="ECO:0007669"/>
    <property type="project" value="InterPro"/>
</dbReference>
<dbReference type="GO" id="GO:0055074">
    <property type="term" value="P:calcium ion homeostasis"/>
    <property type="evidence" value="ECO:0007669"/>
    <property type="project" value="TreeGrafter"/>
</dbReference>
<protein>
    <recommendedName>
        <fullName evidence="8">Presenilin</fullName>
        <ecNumber evidence="8">3.4.23.-</ecNumber>
    </recommendedName>
</protein>
<comment type="similarity">
    <text evidence="1 8">Belongs to the peptidase A22A family.</text>
</comment>
<feature type="transmembrane region" description="Helical" evidence="8">
    <location>
        <begin position="126"/>
        <end position="143"/>
    </location>
</feature>
<accession>A0A1I7TJZ7</accession>
<comment type="subunit">
    <text evidence="8">Homodimer.</text>
</comment>
<keyword evidence="8" id="KW-0645">Protease</keyword>
<dbReference type="GO" id="GO:0007219">
    <property type="term" value="P:Notch signaling pathway"/>
    <property type="evidence" value="ECO:0007669"/>
    <property type="project" value="UniProtKB-KW"/>
</dbReference>
<proteinExistence type="inferred from homology"/>
<dbReference type="STRING" id="1561998.A0A1I7TJZ7"/>
<dbReference type="Pfam" id="PF01080">
    <property type="entry name" value="Presenilin"/>
    <property type="match status" value="2"/>
</dbReference>
<keyword evidence="6 8" id="KW-0333">Golgi apparatus</keyword>
<dbReference type="Gene3D" id="1.10.472.100">
    <property type="entry name" value="Presenilin"/>
    <property type="match status" value="1"/>
</dbReference>
<feature type="transmembrane region" description="Helical" evidence="8">
    <location>
        <begin position="63"/>
        <end position="82"/>
    </location>
</feature>
<dbReference type="Proteomes" id="UP000095282">
    <property type="component" value="Unplaced"/>
</dbReference>
<organism evidence="9 10">
    <name type="scientific">Caenorhabditis tropicalis</name>
    <dbReference type="NCBI Taxonomy" id="1561998"/>
    <lineage>
        <taxon>Eukaryota</taxon>
        <taxon>Metazoa</taxon>
        <taxon>Ecdysozoa</taxon>
        <taxon>Nematoda</taxon>
        <taxon>Chromadorea</taxon>
        <taxon>Rhabditida</taxon>
        <taxon>Rhabditina</taxon>
        <taxon>Rhabditomorpha</taxon>
        <taxon>Rhabditoidea</taxon>
        <taxon>Rhabditidae</taxon>
        <taxon>Peloderinae</taxon>
        <taxon>Caenorhabditis</taxon>
    </lineage>
</organism>
<feature type="transmembrane region" description="Helical" evidence="8">
    <location>
        <begin position="149"/>
        <end position="170"/>
    </location>
</feature>
<dbReference type="PANTHER" id="PTHR10202:SF14">
    <property type="entry name" value="PRESENILIN HOP-1"/>
    <property type="match status" value="1"/>
</dbReference>
<evidence type="ECO:0000256" key="2">
    <source>
        <dbReference type="ARBA" id="ARBA00022692"/>
    </source>
</evidence>
<feature type="transmembrane region" description="Helical" evidence="8">
    <location>
        <begin position="35"/>
        <end position="56"/>
    </location>
</feature>
<keyword evidence="5 8" id="KW-1133">Transmembrane helix</keyword>
<feature type="transmembrane region" description="Helical" evidence="8">
    <location>
        <begin position="268"/>
        <end position="289"/>
    </location>
</feature>
<sequence>MICVAVNASLNTAIGIKSPKVVYGLFHSYDTEKSGVITIVMMILLVITTSMGVFCYKKKLYKAITIYIIANSVALLIVYSFLHFRKIVQACSIPLSLPTSIFLVFQFGGLGIMCLHWKSQKRLHQFYLIMLAALTAIFLLNSLPDWTVWLAITSISIWDIIAVLTPCGPLKILVETANRRGDENFPAILYNSSSYADTYETTRSDSTQMTEYPNSSLSMLPTDSLLNSPSQTRQKKEVREVEGSIRLGMGDFVFYSLMLGNTVQTCPFTTAVACFVSNLVGLTITLPVVTLSQTAIPALPFPLAIAALFYFSSHIALTPFTNLFTLKLLLL</sequence>
<dbReference type="GO" id="GO:0006509">
    <property type="term" value="P:membrane protein ectodomain proteolysis"/>
    <property type="evidence" value="ECO:0007669"/>
    <property type="project" value="TreeGrafter"/>
</dbReference>
<dbReference type="InterPro" id="IPR042524">
    <property type="entry name" value="Presenilin_C"/>
</dbReference>
<dbReference type="PANTHER" id="PTHR10202">
    <property type="entry name" value="PRESENILIN"/>
    <property type="match status" value="1"/>
</dbReference>
<dbReference type="InterPro" id="IPR001108">
    <property type="entry name" value="Peptidase_A22A"/>
</dbReference>
<evidence type="ECO:0000256" key="1">
    <source>
        <dbReference type="ARBA" id="ARBA00008604"/>
    </source>
</evidence>
<keyword evidence="4 8" id="KW-0914">Notch signaling pathway</keyword>
<keyword evidence="2 8" id="KW-0812">Transmembrane</keyword>
<keyword evidence="9" id="KW-1185">Reference proteome</keyword>
<dbReference type="GO" id="GO:0005789">
    <property type="term" value="C:endoplasmic reticulum membrane"/>
    <property type="evidence" value="ECO:0007669"/>
    <property type="project" value="UniProtKB-SubCell"/>
</dbReference>
<name>A0A1I7TJZ7_9PELO</name>
<evidence type="ECO:0000256" key="5">
    <source>
        <dbReference type="ARBA" id="ARBA00022989"/>
    </source>
</evidence>
<evidence type="ECO:0000313" key="9">
    <source>
        <dbReference type="Proteomes" id="UP000095282"/>
    </source>
</evidence>
<keyword evidence="3 8" id="KW-0256">Endoplasmic reticulum</keyword>
<dbReference type="GO" id="GO:0034205">
    <property type="term" value="P:amyloid-beta formation"/>
    <property type="evidence" value="ECO:0007669"/>
    <property type="project" value="TreeGrafter"/>
</dbReference>
<evidence type="ECO:0000313" key="10">
    <source>
        <dbReference type="WBParaSite" id="Csp11.Scaffold627.g6661.t1"/>
    </source>
</evidence>
<comment type="domain">
    <text evidence="8">The PAL motif is required for normal active site conformation.</text>
</comment>